<evidence type="ECO:0000256" key="1">
    <source>
        <dbReference type="SAM" id="Coils"/>
    </source>
</evidence>
<evidence type="ECO:0000256" key="2">
    <source>
        <dbReference type="SAM" id="Phobius"/>
    </source>
</evidence>
<name>A0A6S6TTV9_9BACT</name>
<keyword evidence="1" id="KW-0175">Coiled coil</keyword>
<dbReference type="EMBL" id="CACVAX010000055">
    <property type="protein sequence ID" value="CAA6819608.1"/>
    <property type="molecule type" value="Genomic_DNA"/>
</dbReference>
<feature type="transmembrane region" description="Helical" evidence="2">
    <location>
        <begin position="6"/>
        <end position="27"/>
    </location>
</feature>
<dbReference type="AlphaFoldDB" id="A0A6S6TTV9"/>
<gene>
    <name evidence="4" type="ORF">HELGO_WM25887</name>
</gene>
<dbReference type="GO" id="GO:0042834">
    <property type="term" value="F:peptidoglycan binding"/>
    <property type="evidence" value="ECO:0007669"/>
    <property type="project" value="InterPro"/>
</dbReference>
<keyword evidence="2" id="KW-0472">Membrane</keyword>
<keyword evidence="2" id="KW-0812">Transmembrane</keyword>
<evidence type="ECO:0000313" key="4">
    <source>
        <dbReference type="EMBL" id="CAA6819608.1"/>
    </source>
</evidence>
<organism evidence="4">
    <name type="scientific">uncultured Sulfurovum sp</name>
    <dbReference type="NCBI Taxonomy" id="269237"/>
    <lineage>
        <taxon>Bacteria</taxon>
        <taxon>Pseudomonadati</taxon>
        <taxon>Campylobacterota</taxon>
        <taxon>Epsilonproteobacteria</taxon>
        <taxon>Campylobacterales</taxon>
        <taxon>Sulfurovaceae</taxon>
        <taxon>Sulfurovum</taxon>
        <taxon>environmental samples</taxon>
    </lineage>
</organism>
<dbReference type="InterPro" id="IPR036680">
    <property type="entry name" value="SPOR-like_sf"/>
</dbReference>
<protein>
    <recommendedName>
        <fullName evidence="3">SPOR domain-containing protein</fullName>
    </recommendedName>
</protein>
<dbReference type="InterPro" id="IPR007730">
    <property type="entry name" value="SPOR-like_dom"/>
</dbReference>
<dbReference type="Pfam" id="PF05036">
    <property type="entry name" value="SPOR"/>
    <property type="match status" value="1"/>
</dbReference>
<keyword evidence="2" id="KW-1133">Transmembrane helix</keyword>
<dbReference type="Gene3D" id="3.30.70.1070">
    <property type="entry name" value="Sporulation related repeat"/>
    <property type="match status" value="1"/>
</dbReference>
<dbReference type="PROSITE" id="PS51724">
    <property type="entry name" value="SPOR"/>
    <property type="match status" value="1"/>
</dbReference>
<proteinExistence type="predicted"/>
<feature type="domain" description="SPOR" evidence="3">
    <location>
        <begin position="175"/>
        <end position="254"/>
    </location>
</feature>
<dbReference type="SUPFAM" id="SSF110997">
    <property type="entry name" value="Sporulation related repeat"/>
    <property type="match status" value="1"/>
</dbReference>
<feature type="coiled-coil region" evidence="1">
    <location>
        <begin position="72"/>
        <end position="99"/>
    </location>
</feature>
<evidence type="ECO:0000259" key="3">
    <source>
        <dbReference type="PROSITE" id="PS51724"/>
    </source>
</evidence>
<sequence>MDSDKKIQTAIVTITILTPVILGALYIGDMAGRLKTLEADRDYSAIKKERKKLFIQTDKKFEETKTKANEAIKLLKVEISLSKTELETYKNEKNILIEEFKSDIKQHTKDAKHKLNTILIQLHLKEKRLASLNKEIWKKKQVLKPINDALKIVNITKKPIVSVNQPHENIKKEISTIDKKYVIRIGVFSRNPGASRLQKDLVEAQFPAQIKQISNLYKVEVGPFHTKLEAENELKNIQIKFPDGVNAKEAYVLYKQ</sequence>
<accession>A0A6S6TTV9</accession>
<reference evidence="4" key="1">
    <citation type="submission" date="2020-01" db="EMBL/GenBank/DDBJ databases">
        <authorList>
            <person name="Meier V. D."/>
            <person name="Meier V D."/>
        </authorList>
    </citation>
    <scope>NUCLEOTIDE SEQUENCE</scope>
    <source>
        <strain evidence="4">HLG_WM_MAG_04</strain>
    </source>
</reference>